<gene>
    <name evidence="2" type="ORF">EGI31_06340</name>
</gene>
<evidence type="ECO:0000313" key="2">
    <source>
        <dbReference type="EMBL" id="MCP9762568.1"/>
    </source>
</evidence>
<dbReference type="EMBL" id="RJUF01000011">
    <property type="protein sequence ID" value="MCP9762568.1"/>
    <property type="molecule type" value="Genomic_DNA"/>
</dbReference>
<dbReference type="PROSITE" id="PS51257">
    <property type="entry name" value="PROKAR_LIPOPROTEIN"/>
    <property type="match status" value="1"/>
</dbReference>
<dbReference type="RefSeq" id="WP_255036339.1">
    <property type="nucleotide sequence ID" value="NZ_RJUF01000011.1"/>
</dbReference>
<evidence type="ECO:0000259" key="1">
    <source>
        <dbReference type="Pfam" id="PF13590"/>
    </source>
</evidence>
<name>A0AAE3H0C5_9BACT</name>
<feature type="domain" description="DUF4136" evidence="1">
    <location>
        <begin position="25"/>
        <end position="168"/>
    </location>
</feature>
<reference evidence="2 3" key="1">
    <citation type="submission" date="2018-11" db="EMBL/GenBank/DDBJ databases">
        <title>Novel bacteria species description.</title>
        <authorList>
            <person name="Han J.-H."/>
        </authorList>
    </citation>
    <scope>NUCLEOTIDE SEQUENCE [LARGE SCALE GENOMIC DNA]</scope>
    <source>
        <strain evidence="2 3">KCTC23259</strain>
    </source>
</reference>
<proteinExistence type="predicted"/>
<comment type="caution">
    <text evidence="2">The sequence shown here is derived from an EMBL/GenBank/DDBJ whole genome shotgun (WGS) entry which is preliminary data.</text>
</comment>
<organism evidence="2 3">
    <name type="scientific">Lacihabitans soyangensis</name>
    <dbReference type="NCBI Taxonomy" id="869394"/>
    <lineage>
        <taxon>Bacteria</taxon>
        <taxon>Pseudomonadati</taxon>
        <taxon>Bacteroidota</taxon>
        <taxon>Cytophagia</taxon>
        <taxon>Cytophagales</taxon>
        <taxon>Leadbetterellaceae</taxon>
        <taxon>Lacihabitans</taxon>
    </lineage>
</organism>
<evidence type="ECO:0000313" key="3">
    <source>
        <dbReference type="Proteomes" id="UP001204144"/>
    </source>
</evidence>
<accession>A0AAE3H0C5</accession>
<sequence>MNKLILLFLISAISTSCLRNKVFIEHDYKYSLGFTDYKTYSFVECQRDTNYICEDVQQAIRQQMAARGYVLSYEKPDLFVNFFVYYDPIKYTGYEQPNINYWLNNNSENDTYKPIKYSLKQGTLMVSLIEGKTSEIVWRGYATGIFNDNSHKKSYFKNIVANIFTEYPLFATDEAWKKSKLNKSI</sequence>
<dbReference type="AlphaFoldDB" id="A0AAE3H0C5"/>
<dbReference type="Pfam" id="PF13590">
    <property type="entry name" value="DUF4136"/>
    <property type="match status" value="1"/>
</dbReference>
<dbReference type="InterPro" id="IPR025411">
    <property type="entry name" value="DUF4136"/>
</dbReference>
<keyword evidence="3" id="KW-1185">Reference proteome</keyword>
<dbReference type="Proteomes" id="UP001204144">
    <property type="component" value="Unassembled WGS sequence"/>
</dbReference>
<dbReference type="Gene3D" id="3.30.160.670">
    <property type="match status" value="1"/>
</dbReference>
<protein>
    <submittedName>
        <fullName evidence="2">DUF4136 domain-containing protein</fullName>
    </submittedName>
</protein>